<proteinExistence type="inferred from homology"/>
<evidence type="ECO:0000256" key="6">
    <source>
        <dbReference type="HAMAP-Rule" id="MF_00265"/>
    </source>
</evidence>
<evidence type="ECO:0000256" key="3">
    <source>
        <dbReference type="ARBA" id="ARBA00022723"/>
    </source>
</evidence>
<name>A0A238Z6U9_9ACTN</name>
<dbReference type="InterPro" id="IPR022907">
    <property type="entry name" value="VapC_family"/>
</dbReference>
<feature type="domain" description="PIN" evidence="7">
    <location>
        <begin position="2"/>
        <end position="119"/>
    </location>
</feature>
<dbReference type="InterPro" id="IPR051619">
    <property type="entry name" value="TypeII_TA_RNase_PINc/VapC"/>
</dbReference>
<dbReference type="InterPro" id="IPR029060">
    <property type="entry name" value="PIN-like_dom_sf"/>
</dbReference>
<dbReference type="PANTHER" id="PTHR35901">
    <property type="entry name" value="RIBONUCLEASE VAPC3"/>
    <property type="match status" value="1"/>
</dbReference>
<comment type="function">
    <text evidence="6">Toxic component of a toxin-antitoxin (TA) system. An RNase.</text>
</comment>
<organism evidence="8 9">
    <name type="scientific">Actinacidiphila glaucinigra</name>
    <dbReference type="NCBI Taxonomy" id="235986"/>
    <lineage>
        <taxon>Bacteria</taxon>
        <taxon>Bacillati</taxon>
        <taxon>Actinomycetota</taxon>
        <taxon>Actinomycetes</taxon>
        <taxon>Kitasatosporales</taxon>
        <taxon>Streptomycetaceae</taxon>
        <taxon>Actinacidiphila</taxon>
    </lineage>
</organism>
<keyword evidence="3 6" id="KW-0479">Metal-binding</keyword>
<evidence type="ECO:0000313" key="9">
    <source>
        <dbReference type="Proteomes" id="UP000198280"/>
    </source>
</evidence>
<accession>A0A238Z6U9</accession>
<dbReference type="InterPro" id="IPR044153">
    <property type="entry name" value="PIN_Pae0151-like"/>
</dbReference>
<evidence type="ECO:0000256" key="4">
    <source>
        <dbReference type="ARBA" id="ARBA00022801"/>
    </source>
</evidence>
<keyword evidence="2 6" id="KW-0540">Nuclease</keyword>
<dbReference type="GO" id="GO:0004540">
    <property type="term" value="F:RNA nuclease activity"/>
    <property type="evidence" value="ECO:0007669"/>
    <property type="project" value="InterPro"/>
</dbReference>
<dbReference type="Pfam" id="PF01850">
    <property type="entry name" value="PIN"/>
    <property type="match status" value="1"/>
</dbReference>
<dbReference type="GO" id="GO:0000287">
    <property type="term" value="F:magnesium ion binding"/>
    <property type="evidence" value="ECO:0007669"/>
    <property type="project" value="UniProtKB-UniRule"/>
</dbReference>
<evidence type="ECO:0000313" key="8">
    <source>
        <dbReference type="EMBL" id="SNR78621.1"/>
    </source>
</evidence>
<comment type="similarity">
    <text evidence="6">Belongs to the PINc/VapC protein family.</text>
</comment>
<dbReference type="CDD" id="cd09873">
    <property type="entry name" value="PIN_Pae0151-like"/>
    <property type="match status" value="1"/>
</dbReference>
<dbReference type="RefSeq" id="WP_089221493.1">
    <property type="nucleotide sequence ID" value="NZ_FZOF01000001.1"/>
</dbReference>
<feature type="binding site" evidence="6">
    <location>
        <position position="5"/>
    </location>
    <ligand>
        <name>Mg(2+)</name>
        <dbReference type="ChEBI" id="CHEBI:18420"/>
    </ligand>
</feature>
<dbReference type="EC" id="3.1.-.-" evidence="6"/>
<dbReference type="PANTHER" id="PTHR35901:SF1">
    <property type="entry name" value="EXONUCLEASE VAPC9"/>
    <property type="match status" value="1"/>
</dbReference>
<evidence type="ECO:0000256" key="5">
    <source>
        <dbReference type="ARBA" id="ARBA00022842"/>
    </source>
</evidence>
<evidence type="ECO:0000259" key="7">
    <source>
        <dbReference type="Pfam" id="PF01850"/>
    </source>
</evidence>
<keyword evidence="4 6" id="KW-0378">Hydrolase</keyword>
<keyword evidence="5 6" id="KW-0460">Magnesium</keyword>
<comment type="cofactor">
    <cofactor evidence="6">
        <name>Mg(2+)</name>
        <dbReference type="ChEBI" id="CHEBI:18420"/>
    </cofactor>
</comment>
<feature type="binding site" evidence="6">
    <location>
        <position position="95"/>
    </location>
    <ligand>
        <name>Mg(2+)</name>
        <dbReference type="ChEBI" id="CHEBI:18420"/>
    </ligand>
</feature>
<dbReference type="AlphaFoldDB" id="A0A238Z6U9"/>
<dbReference type="GO" id="GO:0090729">
    <property type="term" value="F:toxin activity"/>
    <property type="evidence" value="ECO:0007669"/>
    <property type="project" value="UniProtKB-KW"/>
</dbReference>
<dbReference type="EMBL" id="FZOF01000001">
    <property type="protein sequence ID" value="SNR78621.1"/>
    <property type="molecule type" value="Genomic_DNA"/>
</dbReference>
<sequence>MIVVDASTLVLALTHAGPLGDLARKRMAGETLHAPALIEFEAAHAIRGLSLGGKLGQAAAETAISLLSALPIQRMPGYALLDRIWELRADLSAYDASYVALAEHLGCALVTGDARIERANAARCPIDVIA</sequence>
<dbReference type="Proteomes" id="UP000198280">
    <property type="component" value="Unassembled WGS sequence"/>
</dbReference>
<dbReference type="HAMAP" id="MF_00265">
    <property type="entry name" value="VapC_Nob1"/>
    <property type="match status" value="1"/>
</dbReference>
<dbReference type="GO" id="GO:0016787">
    <property type="term" value="F:hydrolase activity"/>
    <property type="evidence" value="ECO:0007669"/>
    <property type="project" value="UniProtKB-KW"/>
</dbReference>
<keyword evidence="1 6" id="KW-1277">Toxin-antitoxin system</keyword>
<evidence type="ECO:0000256" key="1">
    <source>
        <dbReference type="ARBA" id="ARBA00022649"/>
    </source>
</evidence>
<keyword evidence="9" id="KW-1185">Reference proteome</keyword>
<dbReference type="OrthoDB" id="4377304at2"/>
<reference evidence="8 9" key="1">
    <citation type="submission" date="2017-06" db="EMBL/GenBank/DDBJ databases">
        <authorList>
            <person name="Kim H.J."/>
            <person name="Triplett B.A."/>
        </authorList>
    </citation>
    <scope>NUCLEOTIDE SEQUENCE [LARGE SCALE GENOMIC DNA]</scope>
    <source>
        <strain evidence="8 9">CGMCC 4.1858</strain>
    </source>
</reference>
<dbReference type="InterPro" id="IPR002716">
    <property type="entry name" value="PIN_dom"/>
</dbReference>
<gene>
    <name evidence="6" type="primary">vapC</name>
    <name evidence="8" type="ORF">SAMN05216252_10114</name>
</gene>
<keyword evidence="6" id="KW-0800">Toxin</keyword>
<protein>
    <recommendedName>
        <fullName evidence="6">Ribonuclease VapC</fullName>
        <shortName evidence="6">RNase VapC</shortName>
        <ecNumber evidence="6">3.1.-.-</ecNumber>
    </recommendedName>
    <alternativeName>
        <fullName evidence="6">Toxin VapC</fullName>
    </alternativeName>
</protein>
<dbReference type="Gene3D" id="3.40.50.1010">
    <property type="entry name" value="5'-nuclease"/>
    <property type="match status" value="1"/>
</dbReference>
<evidence type="ECO:0000256" key="2">
    <source>
        <dbReference type="ARBA" id="ARBA00022722"/>
    </source>
</evidence>
<dbReference type="SUPFAM" id="SSF88723">
    <property type="entry name" value="PIN domain-like"/>
    <property type="match status" value="1"/>
</dbReference>